<evidence type="ECO:0000313" key="2">
    <source>
        <dbReference type="Proteomes" id="UP001465976"/>
    </source>
</evidence>
<organism evidence="1 2">
    <name type="scientific">Marasmius crinis-equi</name>
    <dbReference type="NCBI Taxonomy" id="585013"/>
    <lineage>
        <taxon>Eukaryota</taxon>
        <taxon>Fungi</taxon>
        <taxon>Dikarya</taxon>
        <taxon>Basidiomycota</taxon>
        <taxon>Agaricomycotina</taxon>
        <taxon>Agaricomycetes</taxon>
        <taxon>Agaricomycetidae</taxon>
        <taxon>Agaricales</taxon>
        <taxon>Marasmiineae</taxon>
        <taxon>Marasmiaceae</taxon>
        <taxon>Marasmius</taxon>
    </lineage>
</organism>
<name>A0ABR3ENX1_9AGAR</name>
<protein>
    <recommendedName>
        <fullName evidence="3">Maturase K</fullName>
    </recommendedName>
</protein>
<dbReference type="EMBL" id="JBAHYK010002693">
    <property type="protein sequence ID" value="KAL0564575.1"/>
    <property type="molecule type" value="Genomic_DNA"/>
</dbReference>
<evidence type="ECO:0000313" key="1">
    <source>
        <dbReference type="EMBL" id="KAL0564575.1"/>
    </source>
</evidence>
<reference evidence="1 2" key="1">
    <citation type="submission" date="2024-02" db="EMBL/GenBank/DDBJ databases">
        <title>A draft genome for the cacao thread blight pathogen Marasmius crinis-equi.</title>
        <authorList>
            <person name="Cohen S.P."/>
            <person name="Baruah I.K."/>
            <person name="Amoako-Attah I."/>
            <person name="Bukari Y."/>
            <person name="Meinhardt L.W."/>
            <person name="Bailey B.A."/>
        </authorList>
    </citation>
    <scope>NUCLEOTIDE SEQUENCE [LARGE SCALE GENOMIC DNA]</scope>
    <source>
        <strain evidence="1 2">GH-76</strain>
    </source>
</reference>
<sequence>MDLPSILSNFHTVYKKVFPPFNSAYLWPSLTNKVTYLLDNTCHGNKEAYVALYLQYFILSNYKDHSFADQVAQLDPKQYVIYLGYSNPNNLINADWFSAHVQEYANVIAEIGILSVEVACLPGAPKHGVMQSLMLVKSSPLMRPELPTSLSIPLANLSPSSPFLLHKVVMKMTLR</sequence>
<feature type="non-terminal residue" evidence="1">
    <location>
        <position position="175"/>
    </location>
</feature>
<proteinExistence type="predicted"/>
<dbReference type="Proteomes" id="UP001465976">
    <property type="component" value="Unassembled WGS sequence"/>
</dbReference>
<evidence type="ECO:0008006" key="3">
    <source>
        <dbReference type="Google" id="ProtNLM"/>
    </source>
</evidence>
<comment type="caution">
    <text evidence="1">The sequence shown here is derived from an EMBL/GenBank/DDBJ whole genome shotgun (WGS) entry which is preliminary data.</text>
</comment>
<keyword evidence="2" id="KW-1185">Reference proteome</keyword>
<gene>
    <name evidence="1" type="ORF">V5O48_017468</name>
</gene>
<accession>A0ABR3ENX1</accession>